<name>A0A0X8VAB2_ANAPI</name>
<reference evidence="2 4" key="1">
    <citation type="journal article" date="2016" name="Genome Announc.">
        <title>Complete Genome Sequence of the Amino Acid-Fermenting Clostridium propionicum X2 (DSM 1682).</title>
        <authorList>
            <person name="Poehlein A."/>
            <person name="Schlien K."/>
            <person name="Chowdhury N.P."/>
            <person name="Gottschalk G."/>
            <person name="Buckel W."/>
            <person name="Daniel R."/>
        </authorList>
    </citation>
    <scope>NUCLEOTIDE SEQUENCE [LARGE SCALE GENOMIC DNA]</scope>
    <source>
        <strain evidence="2 4">X2</strain>
    </source>
</reference>
<keyword evidence="1" id="KW-0732">Signal</keyword>
<feature type="signal peptide" evidence="1">
    <location>
        <begin position="1"/>
        <end position="23"/>
    </location>
</feature>
<evidence type="ECO:0000256" key="1">
    <source>
        <dbReference type="SAM" id="SignalP"/>
    </source>
</evidence>
<dbReference type="KEGG" id="cpro:CPRO_06760"/>
<keyword evidence="4" id="KW-1185">Reference proteome</keyword>
<dbReference type="PROSITE" id="PS51257">
    <property type="entry name" value="PROKAR_LIPOPROTEIN"/>
    <property type="match status" value="1"/>
</dbReference>
<dbReference type="AlphaFoldDB" id="A0A0X8VAB2"/>
<dbReference type="SUPFAM" id="SSF89392">
    <property type="entry name" value="Prokaryotic lipoproteins and lipoprotein localization factors"/>
    <property type="match status" value="1"/>
</dbReference>
<evidence type="ECO:0008006" key="6">
    <source>
        <dbReference type="Google" id="ProtNLM"/>
    </source>
</evidence>
<reference evidence="4" key="2">
    <citation type="submission" date="2016-01" db="EMBL/GenBank/DDBJ databases">
        <authorList>
            <person name="Poehlein A."/>
            <person name="Schlien K."/>
            <person name="Gottschalk G."/>
            <person name="Buckel W."/>
            <person name="Daniel R."/>
        </authorList>
    </citation>
    <scope>NUCLEOTIDE SEQUENCE [LARGE SCALE GENOMIC DNA]</scope>
    <source>
        <strain evidence="4">X2</strain>
    </source>
</reference>
<dbReference type="Pfam" id="PF20316">
    <property type="entry name" value="DUF6612"/>
    <property type="match status" value="1"/>
</dbReference>
<protein>
    <recommendedName>
        <fullName evidence="6">Lipoprotein</fullName>
    </recommendedName>
</protein>
<evidence type="ECO:0000313" key="5">
    <source>
        <dbReference type="Proteomes" id="UP000184204"/>
    </source>
</evidence>
<dbReference type="InterPro" id="IPR029046">
    <property type="entry name" value="LolA/LolB/LppX"/>
</dbReference>
<organism evidence="3 5">
    <name type="scientific">Anaerotignum propionicum DSM 1682</name>
    <dbReference type="NCBI Taxonomy" id="991789"/>
    <lineage>
        <taxon>Bacteria</taxon>
        <taxon>Bacillati</taxon>
        <taxon>Bacillota</taxon>
        <taxon>Clostridia</taxon>
        <taxon>Lachnospirales</taxon>
        <taxon>Anaerotignaceae</taxon>
        <taxon>Anaerotignum</taxon>
    </lineage>
</organism>
<accession>A0A0X8VAB2</accession>
<evidence type="ECO:0000313" key="3">
    <source>
        <dbReference type="EMBL" id="SHE45969.1"/>
    </source>
</evidence>
<reference evidence="5" key="3">
    <citation type="submission" date="2016-11" db="EMBL/GenBank/DDBJ databases">
        <authorList>
            <person name="Jaros S."/>
            <person name="Januszkiewicz K."/>
            <person name="Wedrychowicz H."/>
        </authorList>
    </citation>
    <scope>NUCLEOTIDE SEQUENCE [LARGE SCALE GENOMIC DNA]</scope>
    <source>
        <strain evidence="5">DSM 1682</strain>
    </source>
</reference>
<dbReference type="Proteomes" id="UP000068026">
    <property type="component" value="Chromosome"/>
</dbReference>
<dbReference type="EMBL" id="CP014223">
    <property type="protein sequence ID" value="AMJ40278.1"/>
    <property type="molecule type" value="Genomic_DNA"/>
</dbReference>
<gene>
    <name evidence="2" type="ORF">CPRO_06760</name>
    <name evidence="3" type="ORF">SAMN02745151_00801</name>
</gene>
<dbReference type="Gene3D" id="2.50.20.20">
    <property type="match status" value="1"/>
</dbReference>
<reference evidence="3" key="4">
    <citation type="submission" date="2016-11" db="EMBL/GenBank/DDBJ databases">
        <authorList>
            <person name="Varghese N."/>
            <person name="Submissions S."/>
        </authorList>
    </citation>
    <scope>NUCLEOTIDE SEQUENCE</scope>
    <source>
        <strain evidence="3">DSM 1682</strain>
    </source>
</reference>
<dbReference type="RefSeq" id="WP_066047845.1">
    <property type="nucleotide sequence ID" value="NZ_CP014223.1"/>
</dbReference>
<dbReference type="OrthoDB" id="1852432at2"/>
<evidence type="ECO:0000313" key="2">
    <source>
        <dbReference type="EMBL" id="AMJ40278.1"/>
    </source>
</evidence>
<dbReference type="InterPro" id="IPR046720">
    <property type="entry name" value="DUF6612"/>
</dbReference>
<dbReference type="EMBL" id="FQUA01000002">
    <property type="protein sequence ID" value="SHE45969.1"/>
    <property type="molecule type" value="Genomic_DNA"/>
</dbReference>
<sequence length="281" mass="31071">MKHRLQYFLFALTLLVAITGCSSKQQNTGTLIETAQTNMSQITSLQAKMNMVVNMTMGTEKVATATTADITAFIKPLKMKIEIASRMESSTAKDTVMEMYLQENNSTIDLYTNAGTGWFHTQGDKEKLGQFEVYDNILSYLSAIENPVNKGTEKIGNISTQRLEGTLKGEVVKKIVEESGILSSATSMGISEEDLQKIYDETGGLPITLWIGEDGLVYQYKTDISKLMQVIMEKTLALMGIDSTKNGNSLSVEDATITMTCSEFNSVKDFDIPKEILETKK</sequence>
<feature type="chain" id="PRO_5044547762" description="Lipoprotein" evidence="1">
    <location>
        <begin position="24"/>
        <end position="281"/>
    </location>
</feature>
<dbReference type="Proteomes" id="UP000184204">
    <property type="component" value="Unassembled WGS sequence"/>
</dbReference>
<proteinExistence type="predicted"/>
<evidence type="ECO:0000313" key="4">
    <source>
        <dbReference type="Proteomes" id="UP000068026"/>
    </source>
</evidence>